<dbReference type="Proteomes" id="UP000499080">
    <property type="component" value="Unassembled WGS sequence"/>
</dbReference>
<keyword evidence="3" id="KW-1185">Reference proteome</keyword>
<evidence type="ECO:0000313" key="3">
    <source>
        <dbReference type="Proteomes" id="UP000499080"/>
    </source>
</evidence>
<protein>
    <submittedName>
        <fullName evidence="2">Uncharacterized protein</fullName>
    </submittedName>
</protein>
<sequence>MLIKSIARDKMSQTQVLAHKANGKAQLEWMIKFHVPVTKRVHIPKEEQTNKIVYSDGFGGHGGLVIRSRPRDRRVAGPKPDSTEDPPCMGPVARSIIPSGQTPSRGVA</sequence>
<dbReference type="EMBL" id="BGPR01032898">
    <property type="protein sequence ID" value="GBO06614.1"/>
    <property type="molecule type" value="Genomic_DNA"/>
</dbReference>
<organism evidence="2 3">
    <name type="scientific">Araneus ventricosus</name>
    <name type="common">Orbweaver spider</name>
    <name type="synonym">Epeira ventricosa</name>
    <dbReference type="NCBI Taxonomy" id="182803"/>
    <lineage>
        <taxon>Eukaryota</taxon>
        <taxon>Metazoa</taxon>
        <taxon>Ecdysozoa</taxon>
        <taxon>Arthropoda</taxon>
        <taxon>Chelicerata</taxon>
        <taxon>Arachnida</taxon>
        <taxon>Araneae</taxon>
        <taxon>Araneomorphae</taxon>
        <taxon>Entelegynae</taxon>
        <taxon>Araneoidea</taxon>
        <taxon>Araneidae</taxon>
        <taxon>Araneus</taxon>
    </lineage>
</organism>
<evidence type="ECO:0000313" key="2">
    <source>
        <dbReference type="EMBL" id="GBO06614.1"/>
    </source>
</evidence>
<name>A0A4Y2U3Q1_ARAVE</name>
<gene>
    <name evidence="2" type="ORF">AVEN_176519_1</name>
</gene>
<accession>A0A4Y2U3Q1</accession>
<feature type="compositionally biased region" description="Polar residues" evidence="1">
    <location>
        <begin position="98"/>
        <end position="108"/>
    </location>
</feature>
<proteinExistence type="predicted"/>
<evidence type="ECO:0000256" key="1">
    <source>
        <dbReference type="SAM" id="MobiDB-lite"/>
    </source>
</evidence>
<comment type="caution">
    <text evidence="2">The sequence shown here is derived from an EMBL/GenBank/DDBJ whole genome shotgun (WGS) entry which is preliminary data.</text>
</comment>
<feature type="region of interest" description="Disordered" evidence="1">
    <location>
        <begin position="60"/>
        <end position="108"/>
    </location>
</feature>
<dbReference type="AlphaFoldDB" id="A0A4Y2U3Q1"/>
<reference evidence="2 3" key="1">
    <citation type="journal article" date="2019" name="Sci. Rep.">
        <title>Orb-weaving spider Araneus ventricosus genome elucidates the spidroin gene catalogue.</title>
        <authorList>
            <person name="Kono N."/>
            <person name="Nakamura H."/>
            <person name="Ohtoshi R."/>
            <person name="Moran D.A.P."/>
            <person name="Shinohara A."/>
            <person name="Yoshida Y."/>
            <person name="Fujiwara M."/>
            <person name="Mori M."/>
            <person name="Tomita M."/>
            <person name="Arakawa K."/>
        </authorList>
    </citation>
    <scope>NUCLEOTIDE SEQUENCE [LARGE SCALE GENOMIC DNA]</scope>
</reference>